<dbReference type="Proteomes" id="UP000309848">
    <property type="component" value="Unassembled WGS sequence"/>
</dbReference>
<feature type="transmembrane region" description="Helical" evidence="1">
    <location>
        <begin position="14"/>
        <end position="36"/>
    </location>
</feature>
<keyword evidence="1" id="KW-0472">Membrane</keyword>
<name>A0A4S1WMF5_9SPHN</name>
<gene>
    <name evidence="2" type="ORF">E5A74_06720</name>
</gene>
<protein>
    <submittedName>
        <fullName evidence="2">Ketohydroxyglutarate aldolase</fullName>
    </submittedName>
</protein>
<sequence>MAQDRRGWRYRVNIAARTLAGTIGAYAVAALFGAALARTLPIGRLDAVIPATLLAFLVAPAVTIWAFLARGPWLAWAGVIALAALFGAIAWFTGQPI</sequence>
<organism evidence="2 3">
    <name type="scientific">Sphingomonas naasensis</name>
    <dbReference type="NCBI Taxonomy" id="1344951"/>
    <lineage>
        <taxon>Bacteria</taxon>
        <taxon>Pseudomonadati</taxon>
        <taxon>Pseudomonadota</taxon>
        <taxon>Alphaproteobacteria</taxon>
        <taxon>Sphingomonadales</taxon>
        <taxon>Sphingomonadaceae</taxon>
        <taxon>Sphingomonas</taxon>
    </lineage>
</organism>
<keyword evidence="1" id="KW-1133">Transmembrane helix</keyword>
<evidence type="ECO:0000313" key="2">
    <source>
        <dbReference type="EMBL" id="TGX44468.1"/>
    </source>
</evidence>
<dbReference type="EMBL" id="SRXU01000002">
    <property type="protein sequence ID" value="TGX44468.1"/>
    <property type="molecule type" value="Genomic_DNA"/>
</dbReference>
<dbReference type="OrthoDB" id="7572135at2"/>
<keyword evidence="3" id="KW-1185">Reference proteome</keyword>
<evidence type="ECO:0000256" key="1">
    <source>
        <dbReference type="SAM" id="Phobius"/>
    </source>
</evidence>
<evidence type="ECO:0000313" key="3">
    <source>
        <dbReference type="Proteomes" id="UP000309848"/>
    </source>
</evidence>
<dbReference type="RefSeq" id="WP_135983484.1">
    <property type="nucleotide sequence ID" value="NZ_JAASQM010000002.1"/>
</dbReference>
<feature type="transmembrane region" description="Helical" evidence="1">
    <location>
        <begin position="48"/>
        <end position="67"/>
    </location>
</feature>
<comment type="caution">
    <text evidence="2">The sequence shown here is derived from an EMBL/GenBank/DDBJ whole genome shotgun (WGS) entry which is preliminary data.</text>
</comment>
<keyword evidence="1" id="KW-0812">Transmembrane</keyword>
<feature type="transmembrane region" description="Helical" evidence="1">
    <location>
        <begin position="73"/>
        <end position="92"/>
    </location>
</feature>
<accession>A0A4S1WMF5</accession>
<reference evidence="2 3" key="1">
    <citation type="submission" date="2019-04" db="EMBL/GenBank/DDBJ databases">
        <title>Sphingomonas psychrotolerans sp. nov., isolated from soil in the Tianshan Mountains, Xinjiang, China.</title>
        <authorList>
            <person name="Luo Y."/>
            <person name="Sheng H."/>
        </authorList>
    </citation>
    <scope>NUCLEOTIDE SEQUENCE [LARGE SCALE GENOMIC DNA]</scope>
    <source>
        <strain evidence="2 3">KIS18-15</strain>
    </source>
</reference>
<proteinExistence type="predicted"/>
<dbReference type="AlphaFoldDB" id="A0A4S1WMF5"/>